<proteinExistence type="predicted"/>
<evidence type="ECO:0000313" key="1">
    <source>
        <dbReference type="EMBL" id="KAG7304705.1"/>
    </source>
</evidence>
<organism evidence="1 2">
    <name type="scientific">Plutella xylostella</name>
    <name type="common">Diamondback moth</name>
    <name type="synonym">Plutella maculipennis</name>
    <dbReference type="NCBI Taxonomy" id="51655"/>
    <lineage>
        <taxon>Eukaryota</taxon>
        <taxon>Metazoa</taxon>
        <taxon>Ecdysozoa</taxon>
        <taxon>Arthropoda</taxon>
        <taxon>Hexapoda</taxon>
        <taxon>Insecta</taxon>
        <taxon>Pterygota</taxon>
        <taxon>Neoptera</taxon>
        <taxon>Endopterygota</taxon>
        <taxon>Lepidoptera</taxon>
        <taxon>Glossata</taxon>
        <taxon>Ditrysia</taxon>
        <taxon>Yponomeutoidea</taxon>
        <taxon>Plutellidae</taxon>
        <taxon>Plutella</taxon>
    </lineage>
</organism>
<gene>
    <name evidence="1" type="ORF">JYU34_010052</name>
</gene>
<sequence length="137" mass="14766">MVVPEGIVPGNPLMDNGKTPSCQVQLVVVKEGVHYMVGAGFRVENHLITPAHNLQCGMDAYLRNGDKLVRLEGEGLSLAADVVAYPISERDWSQLGVTRAKLAPLNKVANVCVTSGKYSISGLKGHRDMIGRCVYFG</sequence>
<dbReference type="Proteomes" id="UP000823941">
    <property type="component" value="Chromosome 14"/>
</dbReference>
<evidence type="ECO:0000313" key="2">
    <source>
        <dbReference type="Proteomes" id="UP000823941"/>
    </source>
</evidence>
<reference evidence="1 2" key="1">
    <citation type="submission" date="2021-06" db="EMBL/GenBank/DDBJ databases">
        <title>A haploid diamondback moth (Plutella xylostella L.) genome assembly resolves 31 chromosomes and identifies a diamide resistance mutation.</title>
        <authorList>
            <person name="Ward C.M."/>
            <person name="Perry K.D."/>
            <person name="Baker G."/>
            <person name="Powis K."/>
            <person name="Heckel D.G."/>
            <person name="Baxter S.W."/>
        </authorList>
    </citation>
    <scope>NUCLEOTIDE SEQUENCE [LARGE SCALE GENOMIC DNA]</scope>
    <source>
        <strain evidence="1 2">LV</strain>
        <tissue evidence="1">Single pupa</tissue>
    </source>
</reference>
<protein>
    <submittedName>
        <fullName evidence="1">Uncharacterized protein</fullName>
    </submittedName>
</protein>
<accession>A0ABQ7QHK2</accession>
<keyword evidence="2" id="KW-1185">Reference proteome</keyword>
<name>A0ABQ7QHK2_PLUXY</name>
<dbReference type="EMBL" id="JAHIBW010000014">
    <property type="protein sequence ID" value="KAG7304705.1"/>
    <property type="molecule type" value="Genomic_DNA"/>
</dbReference>
<comment type="caution">
    <text evidence="1">The sequence shown here is derived from an EMBL/GenBank/DDBJ whole genome shotgun (WGS) entry which is preliminary data.</text>
</comment>